<dbReference type="Proteomes" id="UP000092462">
    <property type="component" value="Unassembled WGS sequence"/>
</dbReference>
<sequence length="224" mass="25437">MSTLIGSIEAYMPGENFTHYRNRMNHLISGSGIEDSRKLSIAITLMGPTCYSKLVSLLSPEKPEDKSYDEVMTILEKHFKETNNVISDRCTFNMRFRHDGESIEDYIVELKSLSQDCHFGSFLEEALRDRLVSGINDQQIQSKLILQTELTWERAKDICIAEFRARRNIQSMGGSAIPTHAVEHADGSRKKSSTTRQPHGKSRHMDGKKQRDKSKGLTDQSGQQ</sequence>
<keyword evidence="3" id="KW-1185">Reference proteome</keyword>
<organism evidence="2 3">
    <name type="scientific">Phlebotomus papatasi</name>
    <name type="common">Sandfly</name>
    <dbReference type="NCBI Taxonomy" id="29031"/>
    <lineage>
        <taxon>Eukaryota</taxon>
        <taxon>Metazoa</taxon>
        <taxon>Ecdysozoa</taxon>
        <taxon>Arthropoda</taxon>
        <taxon>Hexapoda</taxon>
        <taxon>Insecta</taxon>
        <taxon>Pterygota</taxon>
        <taxon>Neoptera</taxon>
        <taxon>Endopterygota</taxon>
        <taxon>Diptera</taxon>
        <taxon>Nematocera</taxon>
        <taxon>Psychodoidea</taxon>
        <taxon>Psychodidae</taxon>
        <taxon>Phlebotomus</taxon>
        <taxon>Phlebotomus</taxon>
    </lineage>
</organism>
<feature type="compositionally biased region" description="Basic residues" evidence="1">
    <location>
        <begin position="190"/>
        <end position="202"/>
    </location>
</feature>
<proteinExistence type="predicted"/>
<protein>
    <recommendedName>
        <fullName evidence="4">Retrotransposon gag domain-containing protein</fullName>
    </recommendedName>
</protein>
<evidence type="ECO:0000256" key="1">
    <source>
        <dbReference type="SAM" id="MobiDB-lite"/>
    </source>
</evidence>
<reference evidence="2" key="1">
    <citation type="submission" date="2022-08" db="UniProtKB">
        <authorList>
            <consortium name="EnsemblMetazoa"/>
        </authorList>
    </citation>
    <scope>IDENTIFICATION</scope>
    <source>
        <strain evidence="2">Israel</strain>
    </source>
</reference>
<name>A0A1B0DI14_PHLPP</name>
<dbReference type="EnsemblMetazoa" id="PPAI007798-RA">
    <property type="protein sequence ID" value="PPAI007798-PA"/>
    <property type="gene ID" value="PPAI007798"/>
</dbReference>
<evidence type="ECO:0000313" key="3">
    <source>
        <dbReference type="Proteomes" id="UP000092462"/>
    </source>
</evidence>
<accession>A0A1B0DI14</accession>
<feature type="compositionally biased region" description="Basic and acidic residues" evidence="1">
    <location>
        <begin position="203"/>
        <end position="216"/>
    </location>
</feature>
<dbReference type="AlphaFoldDB" id="A0A1B0DI14"/>
<dbReference type="PANTHER" id="PTHR33198:SF19">
    <property type="entry name" value="CCHC-TYPE DOMAIN-CONTAINING PROTEIN"/>
    <property type="match status" value="1"/>
</dbReference>
<dbReference type="VEuPathDB" id="VectorBase:PPAI007798"/>
<dbReference type="EMBL" id="AJVK01061820">
    <property type="status" value="NOT_ANNOTATED_CDS"/>
    <property type="molecule type" value="Genomic_DNA"/>
</dbReference>
<dbReference type="PANTHER" id="PTHR33198">
    <property type="entry name" value="ANK_REP_REGION DOMAIN-CONTAINING PROTEIN-RELATED"/>
    <property type="match status" value="1"/>
</dbReference>
<dbReference type="VEuPathDB" id="VectorBase:PPAPM1_009107"/>
<evidence type="ECO:0008006" key="4">
    <source>
        <dbReference type="Google" id="ProtNLM"/>
    </source>
</evidence>
<feature type="region of interest" description="Disordered" evidence="1">
    <location>
        <begin position="172"/>
        <end position="224"/>
    </location>
</feature>
<evidence type="ECO:0000313" key="2">
    <source>
        <dbReference type="EnsemblMetazoa" id="PPAI007798-PA"/>
    </source>
</evidence>